<dbReference type="AlphaFoldDB" id="A0A0R3WDT6"/>
<organism evidence="2">
    <name type="scientific">Taenia asiatica</name>
    <name type="common">Asian tapeworm</name>
    <dbReference type="NCBI Taxonomy" id="60517"/>
    <lineage>
        <taxon>Eukaryota</taxon>
        <taxon>Metazoa</taxon>
        <taxon>Spiralia</taxon>
        <taxon>Lophotrochozoa</taxon>
        <taxon>Platyhelminthes</taxon>
        <taxon>Cestoda</taxon>
        <taxon>Eucestoda</taxon>
        <taxon>Cyclophyllidea</taxon>
        <taxon>Taeniidae</taxon>
        <taxon>Taenia</taxon>
    </lineage>
</organism>
<name>A0A0R3WDT6_TAEAS</name>
<dbReference type="Pfam" id="PF18997">
    <property type="entry name" value="DUF5727"/>
    <property type="match status" value="1"/>
</dbReference>
<evidence type="ECO:0000259" key="1">
    <source>
        <dbReference type="Pfam" id="PF18997"/>
    </source>
</evidence>
<reference evidence="2" key="1">
    <citation type="submission" date="2017-02" db="UniProtKB">
        <authorList>
            <consortium name="WormBaseParasite"/>
        </authorList>
    </citation>
    <scope>IDENTIFICATION</scope>
</reference>
<protein>
    <submittedName>
        <fullName evidence="2">DUF5727 domain-containing protein</fullName>
    </submittedName>
</protein>
<evidence type="ECO:0000313" key="2">
    <source>
        <dbReference type="WBParaSite" id="TASK_0000894101-mRNA-1"/>
    </source>
</evidence>
<accession>A0A0R3WDT6</accession>
<proteinExistence type="predicted"/>
<feature type="domain" description="DUF5727" evidence="1">
    <location>
        <begin position="19"/>
        <end position="61"/>
    </location>
</feature>
<dbReference type="InterPro" id="IPR043785">
    <property type="entry name" value="DUF5727"/>
</dbReference>
<dbReference type="WBParaSite" id="TASK_0000894101-mRNA-1">
    <property type="protein sequence ID" value="TASK_0000894101-mRNA-1"/>
    <property type="gene ID" value="TASK_0000894101"/>
</dbReference>
<sequence>LISITLFVPYCRFPTPKRGRFKPRPGVQHETYLWLTRDSYLTVTVDHTQNGTSPEVEECNSKYYTAYNFSQNMEEHEVSQLVNKCST</sequence>